<evidence type="ECO:0000313" key="2">
    <source>
        <dbReference type="EMBL" id="OAG11794.1"/>
    </source>
</evidence>
<gene>
    <name evidence="2" type="ORF">CC84DRAFT_53410</name>
</gene>
<proteinExistence type="predicted"/>
<accession>A0A177CW58</accession>
<dbReference type="InParanoid" id="A0A177CW58"/>
<reference evidence="2 3" key="1">
    <citation type="submission" date="2016-05" db="EMBL/GenBank/DDBJ databases">
        <title>Comparative analysis of secretome profiles of manganese(II)-oxidizing ascomycete fungi.</title>
        <authorList>
            <consortium name="DOE Joint Genome Institute"/>
            <person name="Zeiner C.A."/>
            <person name="Purvine S.O."/>
            <person name="Zink E.M."/>
            <person name="Wu S."/>
            <person name="Pasa-Tolic L."/>
            <person name="Chaput D.L."/>
            <person name="Haridas S."/>
            <person name="Grigoriev I.V."/>
            <person name="Santelli C.M."/>
            <person name="Hansel C.M."/>
        </authorList>
    </citation>
    <scope>NUCLEOTIDE SEQUENCE [LARGE SCALE GENOMIC DNA]</scope>
    <source>
        <strain evidence="2 3">AP3s5-JAC2a</strain>
    </source>
</reference>
<dbReference type="EMBL" id="KV441548">
    <property type="protein sequence ID" value="OAG11794.1"/>
    <property type="molecule type" value="Genomic_DNA"/>
</dbReference>
<dbReference type="RefSeq" id="XP_018042159.1">
    <property type="nucleotide sequence ID" value="XM_018186650.1"/>
</dbReference>
<name>A0A177CW58_9PLEO</name>
<organism evidence="2 3">
    <name type="scientific">Paraphaeosphaeria sporulosa</name>
    <dbReference type="NCBI Taxonomy" id="1460663"/>
    <lineage>
        <taxon>Eukaryota</taxon>
        <taxon>Fungi</taxon>
        <taxon>Dikarya</taxon>
        <taxon>Ascomycota</taxon>
        <taxon>Pezizomycotina</taxon>
        <taxon>Dothideomycetes</taxon>
        <taxon>Pleosporomycetidae</taxon>
        <taxon>Pleosporales</taxon>
        <taxon>Massarineae</taxon>
        <taxon>Didymosphaeriaceae</taxon>
        <taxon>Paraphaeosphaeria</taxon>
    </lineage>
</organism>
<keyword evidence="1" id="KW-1133">Transmembrane helix</keyword>
<evidence type="ECO:0000313" key="3">
    <source>
        <dbReference type="Proteomes" id="UP000077069"/>
    </source>
</evidence>
<keyword evidence="3" id="KW-1185">Reference proteome</keyword>
<protein>
    <submittedName>
        <fullName evidence="2">Uncharacterized protein</fullName>
    </submittedName>
</protein>
<keyword evidence="1" id="KW-0472">Membrane</keyword>
<dbReference type="AlphaFoldDB" id="A0A177CW58"/>
<evidence type="ECO:0000256" key="1">
    <source>
        <dbReference type="SAM" id="Phobius"/>
    </source>
</evidence>
<feature type="transmembrane region" description="Helical" evidence="1">
    <location>
        <begin position="92"/>
        <end position="110"/>
    </location>
</feature>
<sequence length="128" mass="13915">MVEIKRAARVWSGARAQAAPRKVMQKRWQNVGVEGSVFVATTSAGNGAVCDHLMGRERRESRSHHDSMAPIQPLAIAQSASASSRRQHRRSVTLSSALLCLALILASTASQRAACGLTLSRRRHRSSQ</sequence>
<keyword evidence="1" id="KW-0812">Transmembrane</keyword>
<dbReference type="GeneID" id="28770136"/>
<dbReference type="Proteomes" id="UP000077069">
    <property type="component" value="Unassembled WGS sequence"/>
</dbReference>